<dbReference type="GO" id="GO:0005774">
    <property type="term" value="C:vacuolar membrane"/>
    <property type="evidence" value="ECO:0007669"/>
    <property type="project" value="UniProtKB-SubCell"/>
</dbReference>
<dbReference type="GO" id="GO:0006826">
    <property type="term" value="P:iron ion transport"/>
    <property type="evidence" value="ECO:0007669"/>
    <property type="project" value="UniProtKB-KW"/>
</dbReference>
<evidence type="ECO:0000256" key="10">
    <source>
        <dbReference type="SAM" id="Phobius"/>
    </source>
</evidence>
<keyword evidence="3" id="KW-0408">Iron</keyword>
<feature type="compositionally biased region" description="Polar residues" evidence="9">
    <location>
        <begin position="166"/>
        <end position="182"/>
    </location>
</feature>
<evidence type="ECO:0000256" key="9">
    <source>
        <dbReference type="SAM" id="MobiDB-lite"/>
    </source>
</evidence>
<organism evidence="11 12">
    <name type="scientific">Quillaja saponaria</name>
    <name type="common">Soap bark tree</name>
    <dbReference type="NCBI Taxonomy" id="32244"/>
    <lineage>
        <taxon>Eukaryota</taxon>
        <taxon>Viridiplantae</taxon>
        <taxon>Streptophyta</taxon>
        <taxon>Embryophyta</taxon>
        <taxon>Tracheophyta</taxon>
        <taxon>Spermatophyta</taxon>
        <taxon>Magnoliopsida</taxon>
        <taxon>eudicotyledons</taxon>
        <taxon>Gunneridae</taxon>
        <taxon>Pentapetalae</taxon>
        <taxon>rosids</taxon>
        <taxon>fabids</taxon>
        <taxon>Fabales</taxon>
        <taxon>Quillajaceae</taxon>
        <taxon>Quillaja</taxon>
    </lineage>
</organism>
<evidence type="ECO:0000256" key="8">
    <source>
        <dbReference type="ARBA" id="ARBA00044464"/>
    </source>
</evidence>
<dbReference type="KEGG" id="qsa:O6P43_034410"/>
<comment type="caution">
    <text evidence="11">The sequence shown here is derived from an EMBL/GenBank/DDBJ whole genome shotgun (WGS) entry which is preliminary data.</text>
</comment>
<name>A0AAD7KN75_QUISA</name>
<evidence type="ECO:0000256" key="7">
    <source>
        <dbReference type="ARBA" id="ARBA00023136"/>
    </source>
</evidence>
<comment type="subcellular location">
    <subcellularLocation>
        <location evidence="1">Vacuole membrane</location>
        <topology evidence="1">Multi-pass membrane protein</topology>
    </subcellularLocation>
</comment>
<keyword evidence="3" id="KW-0813">Transport</keyword>
<dbReference type="AlphaFoldDB" id="A0AAD7KN75"/>
<feature type="transmembrane region" description="Helical" evidence="10">
    <location>
        <begin position="454"/>
        <end position="475"/>
    </location>
</feature>
<feature type="transmembrane region" description="Helical" evidence="10">
    <location>
        <begin position="385"/>
        <end position="409"/>
    </location>
</feature>
<evidence type="ECO:0000256" key="1">
    <source>
        <dbReference type="ARBA" id="ARBA00004128"/>
    </source>
</evidence>
<keyword evidence="5 10" id="KW-0812">Transmembrane</keyword>
<comment type="catalytic activity">
    <reaction evidence="8">
        <text>Fe(2+)(in) = Fe(2+)(out)</text>
        <dbReference type="Rhea" id="RHEA:28486"/>
        <dbReference type="ChEBI" id="CHEBI:29033"/>
    </reaction>
    <physiologicalReaction direction="left-to-right" evidence="8">
        <dbReference type="Rhea" id="RHEA:28487"/>
    </physiologicalReaction>
</comment>
<feature type="region of interest" description="Disordered" evidence="9">
    <location>
        <begin position="148"/>
        <end position="190"/>
    </location>
</feature>
<evidence type="ECO:0000256" key="2">
    <source>
        <dbReference type="ARBA" id="ARBA00007049"/>
    </source>
</evidence>
<feature type="region of interest" description="Disordered" evidence="9">
    <location>
        <begin position="213"/>
        <end position="257"/>
    </location>
</feature>
<evidence type="ECO:0000313" key="12">
    <source>
        <dbReference type="Proteomes" id="UP001163823"/>
    </source>
</evidence>
<dbReference type="InterPro" id="IPR008217">
    <property type="entry name" value="Ccc1_fam"/>
</dbReference>
<feature type="transmembrane region" description="Helical" evidence="10">
    <location>
        <begin position="305"/>
        <end position="325"/>
    </location>
</feature>
<keyword evidence="3" id="KW-0406">Ion transport</keyword>
<keyword evidence="6 10" id="KW-1133">Transmembrane helix</keyword>
<reference evidence="11" key="1">
    <citation type="journal article" date="2023" name="Science">
        <title>Elucidation of the pathway for biosynthesis of saponin adjuvants from the soapbark tree.</title>
        <authorList>
            <person name="Reed J."/>
            <person name="Orme A."/>
            <person name="El-Demerdash A."/>
            <person name="Owen C."/>
            <person name="Martin L.B.B."/>
            <person name="Misra R.C."/>
            <person name="Kikuchi S."/>
            <person name="Rejzek M."/>
            <person name="Martin A.C."/>
            <person name="Harkess A."/>
            <person name="Leebens-Mack J."/>
            <person name="Louveau T."/>
            <person name="Stephenson M.J."/>
            <person name="Osbourn A."/>
        </authorList>
    </citation>
    <scope>NUCLEOTIDE SEQUENCE</scope>
    <source>
        <strain evidence="11">S10</strain>
    </source>
</reference>
<feature type="transmembrane region" description="Helical" evidence="10">
    <location>
        <begin position="331"/>
        <end position="353"/>
    </location>
</feature>
<evidence type="ECO:0000256" key="6">
    <source>
        <dbReference type="ARBA" id="ARBA00022989"/>
    </source>
</evidence>
<protein>
    <submittedName>
        <fullName evidence="11">Membrane protein of ER body-like protein</fullName>
    </submittedName>
</protein>
<sequence length="509" mass="55258">MHESSALNHQGVDAVICETLLPDKQLEIKIENPGFQNGHKKVDIHKNDEILFSASVPPVYNNDFTTGRPRIENEREVTDLYLENVYHEKPPTHAFYCPNCKACIEKVIILPAKPKQTESIRCTKCLSFLIPIGNWLFPNWVVPIDEEPSSPPGAGNNVGIKPNVVLPSSSLHPNQAPQDPTTNAASSASNAAAIAGRPGDGVNGYVGGKPFKLEPIAPAGSKKPAQRPGDNTEEEGNNEVPGSNFENGSTKLPSKSTVLFPIKPSEPTNLEGQKTGTKPAVIVIPNTARNQEPGGGKMWEVLKSIVYGGLLEAIASLGVVTSAASADATTLNIIVLAFANLITGLFVLVNNIWEMKAYQPRRSNNEQDAVVVDRYKELLGERNNFILHAFVSILSFLIFGLVPPVVYGFSFFESDKKDIKLAAVAGASLLCITLLAIAKAYIQKATFKTYFTTVLYYVSTGAVASTVSYLAGVLIKKLIEKLGWFESSPNFALPQIPQMSMNKFTWASY</sequence>
<keyword evidence="3" id="KW-0410">Iron transport</keyword>
<dbReference type="Pfam" id="PF01988">
    <property type="entry name" value="VIT1"/>
    <property type="match status" value="1"/>
</dbReference>
<feature type="transmembrane region" description="Helical" evidence="10">
    <location>
        <begin position="421"/>
        <end position="442"/>
    </location>
</feature>
<evidence type="ECO:0000256" key="5">
    <source>
        <dbReference type="ARBA" id="ARBA00022692"/>
    </source>
</evidence>
<feature type="compositionally biased region" description="Polar residues" evidence="9">
    <location>
        <begin position="240"/>
        <end position="257"/>
    </location>
</feature>
<comment type="similarity">
    <text evidence="2">Belongs to the CCC1 family.</text>
</comment>
<dbReference type="GO" id="GO:0005384">
    <property type="term" value="F:manganese ion transmembrane transporter activity"/>
    <property type="evidence" value="ECO:0007669"/>
    <property type="project" value="InterPro"/>
</dbReference>
<dbReference type="Proteomes" id="UP001163823">
    <property type="component" value="Unassembled WGS sequence"/>
</dbReference>
<dbReference type="GO" id="GO:0030026">
    <property type="term" value="P:intracellular manganese ion homeostasis"/>
    <property type="evidence" value="ECO:0007669"/>
    <property type="project" value="InterPro"/>
</dbReference>
<dbReference type="PANTHER" id="PTHR38937:SF2">
    <property type="entry name" value="MEMBRANE PROTEIN OF ER BODY-LIKE PROTEIN ISOFORM X1"/>
    <property type="match status" value="1"/>
</dbReference>
<dbReference type="PANTHER" id="PTHR38937">
    <property type="entry name" value="MEMBRANE PROTEIN OF ER BODY-LIKE PROTEIN"/>
    <property type="match status" value="1"/>
</dbReference>
<keyword evidence="7 10" id="KW-0472">Membrane</keyword>
<evidence type="ECO:0000256" key="4">
    <source>
        <dbReference type="ARBA" id="ARBA00022554"/>
    </source>
</evidence>
<proteinExistence type="inferred from homology"/>
<keyword evidence="4" id="KW-0926">Vacuole</keyword>
<dbReference type="InterPro" id="IPR052843">
    <property type="entry name" value="ER_body_metal_sequester"/>
</dbReference>
<accession>A0AAD7KN75</accession>
<dbReference type="EMBL" id="JARAOO010000017">
    <property type="protein sequence ID" value="KAJ7942561.1"/>
    <property type="molecule type" value="Genomic_DNA"/>
</dbReference>
<keyword evidence="12" id="KW-1185">Reference proteome</keyword>
<gene>
    <name evidence="11" type="ORF">O6P43_034410</name>
</gene>
<evidence type="ECO:0000313" key="11">
    <source>
        <dbReference type="EMBL" id="KAJ7942561.1"/>
    </source>
</evidence>
<evidence type="ECO:0000256" key="3">
    <source>
        <dbReference type="ARBA" id="ARBA00022496"/>
    </source>
</evidence>